<dbReference type="Proteomes" id="UP000812287">
    <property type="component" value="Unassembled WGS sequence"/>
</dbReference>
<dbReference type="EMBL" id="MU250531">
    <property type="protein sequence ID" value="KAG7447723.1"/>
    <property type="molecule type" value="Genomic_DNA"/>
</dbReference>
<protein>
    <submittedName>
        <fullName evidence="1">Uncharacterized protein</fullName>
    </submittedName>
</protein>
<dbReference type="OrthoDB" id="2306919at2759"/>
<dbReference type="RefSeq" id="XP_043041223.1">
    <property type="nucleotide sequence ID" value="XM_043183091.1"/>
</dbReference>
<organism evidence="1 2">
    <name type="scientific">Guyanagaster necrorhizus</name>
    <dbReference type="NCBI Taxonomy" id="856835"/>
    <lineage>
        <taxon>Eukaryota</taxon>
        <taxon>Fungi</taxon>
        <taxon>Dikarya</taxon>
        <taxon>Basidiomycota</taxon>
        <taxon>Agaricomycotina</taxon>
        <taxon>Agaricomycetes</taxon>
        <taxon>Agaricomycetidae</taxon>
        <taxon>Agaricales</taxon>
        <taxon>Marasmiineae</taxon>
        <taxon>Physalacriaceae</taxon>
        <taxon>Guyanagaster</taxon>
    </lineage>
</organism>
<dbReference type="AlphaFoldDB" id="A0A9P8ATS0"/>
<proteinExistence type="predicted"/>
<keyword evidence="2" id="KW-1185">Reference proteome</keyword>
<evidence type="ECO:0000313" key="1">
    <source>
        <dbReference type="EMBL" id="KAG7447723.1"/>
    </source>
</evidence>
<comment type="caution">
    <text evidence="1">The sequence shown here is derived from an EMBL/GenBank/DDBJ whole genome shotgun (WGS) entry which is preliminary data.</text>
</comment>
<name>A0A9P8ATS0_9AGAR</name>
<feature type="non-terminal residue" evidence="1">
    <location>
        <position position="1"/>
    </location>
</feature>
<gene>
    <name evidence="1" type="ORF">BT62DRAFT_892011</name>
</gene>
<sequence>PIPSLEPSNIHDSFLTPRIDALSNSIPVLNVHHLLNDDINHAYTLTQSNDENLTSNYLHGVAQMQRRLLEFKGIIYNHIRTGMQSLHPVLDKVHQNTCQAKQFAVKQH</sequence>
<accession>A0A9P8ATS0</accession>
<dbReference type="GeneID" id="66105388"/>
<reference evidence="1" key="1">
    <citation type="submission" date="2020-11" db="EMBL/GenBank/DDBJ databases">
        <title>Adaptations for nitrogen fixation in a non-lichenized fungal sporocarp promotes dispersal by wood-feeding termites.</title>
        <authorList>
            <consortium name="DOE Joint Genome Institute"/>
            <person name="Koch R.A."/>
            <person name="Yoon G."/>
            <person name="Arayal U."/>
            <person name="Lail K."/>
            <person name="Amirebrahimi M."/>
            <person name="Labutti K."/>
            <person name="Lipzen A."/>
            <person name="Riley R."/>
            <person name="Barry K."/>
            <person name="Henrissat B."/>
            <person name="Grigoriev I.V."/>
            <person name="Herr J.R."/>
            <person name="Aime M.C."/>
        </authorList>
    </citation>
    <scope>NUCLEOTIDE SEQUENCE</scope>
    <source>
        <strain evidence="1">MCA 3950</strain>
    </source>
</reference>
<evidence type="ECO:0000313" key="2">
    <source>
        <dbReference type="Proteomes" id="UP000812287"/>
    </source>
</evidence>